<keyword evidence="9 14" id="KW-1133">Transmembrane helix</keyword>
<sequence length="485" mass="52840">MRHYYPALNAFAIILFCFGLMLLPPLALSWLLHDGAEAAYDEALLITAATGLVLWQSTRHGKGELSNRDAFLLVAMVWTLLPAFAAAPLVLQIPGLSWTDAYFEAVSGLTTTGATVLSDLDKLPPSINFWRGELVWLGGMGLIVLAVAVLPMLGIGGRQMFKAETPGPMKDSKLTPRIAQTAKGLWLVYLIVSISCFFALHWAGMSWFDAIMHTFTTMGLGGFSSHDASFGYWNSPLIEAVTIVFMLIAGLNFATLFLAVRGRTLRPYVTDPEARLFLIVVFASVVGIAAFLWAKGTYPSFEEALRYAAFNVVSIATTTGFANTDYNLWPIFAPLWMLFLCSFATSAGSTGGGIKMMRAIVLYKQIHRELLKAIHPNAVYLVKVSGAAVPVPIMSAVLAFAFAYMCLIVAMTLLLTFSGLDVVTAFSAVVACINNTGPGLNQVGPATTYAVLTDFQTWVCTWAMLIGRLEIFSLLVVFTPAFWRR</sequence>
<dbReference type="PIRSF" id="PIRSF006247">
    <property type="entry name" value="TrkH"/>
    <property type="match status" value="1"/>
</dbReference>
<evidence type="ECO:0000313" key="16">
    <source>
        <dbReference type="Proteomes" id="UP000807785"/>
    </source>
</evidence>
<dbReference type="InterPro" id="IPR004772">
    <property type="entry name" value="TrkH"/>
</dbReference>
<evidence type="ECO:0000256" key="4">
    <source>
        <dbReference type="ARBA" id="ARBA00022475"/>
    </source>
</evidence>
<keyword evidence="10 12" id="KW-0406">Ion transport</keyword>
<evidence type="ECO:0000256" key="10">
    <source>
        <dbReference type="ARBA" id="ARBA00023065"/>
    </source>
</evidence>
<keyword evidence="6 12" id="KW-0633">Potassium transport</keyword>
<protein>
    <recommendedName>
        <fullName evidence="12">Trk system potassium uptake protein</fullName>
    </recommendedName>
</protein>
<dbReference type="Proteomes" id="UP000807785">
    <property type="component" value="Unassembled WGS sequence"/>
</dbReference>
<dbReference type="InterPro" id="IPR003445">
    <property type="entry name" value="Cat_transpt"/>
</dbReference>
<evidence type="ECO:0000256" key="13">
    <source>
        <dbReference type="PIRSR" id="PIRSR006247-1"/>
    </source>
</evidence>
<evidence type="ECO:0000256" key="6">
    <source>
        <dbReference type="ARBA" id="ARBA00022538"/>
    </source>
</evidence>
<keyword evidence="7 14" id="KW-0812">Transmembrane</keyword>
<feature type="transmembrane region" description="Helical" evidence="14">
    <location>
        <begin position="462"/>
        <end position="483"/>
    </location>
</feature>
<feature type="transmembrane region" description="Helical" evidence="14">
    <location>
        <begin position="393"/>
        <end position="417"/>
    </location>
</feature>
<evidence type="ECO:0000256" key="14">
    <source>
        <dbReference type="SAM" id="Phobius"/>
    </source>
</evidence>
<keyword evidence="8 12" id="KW-0630">Potassium</keyword>
<dbReference type="EMBL" id="JADJEV010000004">
    <property type="protein sequence ID" value="MBK6973884.1"/>
    <property type="molecule type" value="Genomic_DNA"/>
</dbReference>
<name>A0A9D7HM96_9PROT</name>
<evidence type="ECO:0000256" key="12">
    <source>
        <dbReference type="PIRNR" id="PIRNR006247"/>
    </source>
</evidence>
<feature type="binding site" evidence="13">
    <location>
        <position position="435"/>
    </location>
    <ligand>
        <name>K(+)</name>
        <dbReference type="ChEBI" id="CHEBI:29103"/>
    </ligand>
</feature>
<evidence type="ECO:0000256" key="1">
    <source>
        <dbReference type="ARBA" id="ARBA00004429"/>
    </source>
</evidence>
<feature type="transmembrane region" description="Helical" evidence="14">
    <location>
        <begin position="240"/>
        <end position="262"/>
    </location>
</feature>
<evidence type="ECO:0000256" key="8">
    <source>
        <dbReference type="ARBA" id="ARBA00022958"/>
    </source>
</evidence>
<feature type="binding site" evidence="13">
    <location>
        <position position="221"/>
    </location>
    <ligand>
        <name>K(+)</name>
        <dbReference type="ChEBI" id="CHEBI:29103"/>
    </ligand>
</feature>
<feature type="binding site" evidence="13">
    <location>
        <position position="111"/>
    </location>
    <ligand>
        <name>K(+)</name>
        <dbReference type="ChEBI" id="CHEBI:29103"/>
    </ligand>
</feature>
<keyword evidence="11 12" id="KW-0472">Membrane</keyword>
<evidence type="ECO:0000256" key="3">
    <source>
        <dbReference type="ARBA" id="ARBA00022448"/>
    </source>
</evidence>
<evidence type="ECO:0000256" key="7">
    <source>
        <dbReference type="ARBA" id="ARBA00022692"/>
    </source>
</evidence>
<comment type="caution">
    <text evidence="15">The sequence shown here is derived from an EMBL/GenBank/DDBJ whole genome shotgun (WGS) entry which is preliminary data.</text>
</comment>
<keyword evidence="5 12" id="KW-0997">Cell inner membrane</keyword>
<feature type="transmembrane region" description="Helical" evidence="14">
    <location>
        <begin position="70"/>
        <end position="91"/>
    </location>
</feature>
<evidence type="ECO:0000256" key="5">
    <source>
        <dbReference type="ARBA" id="ARBA00022519"/>
    </source>
</evidence>
<feature type="binding site" evidence="13">
    <location>
        <position position="318"/>
    </location>
    <ligand>
        <name>K(+)</name>
        <dbReference type="ChEBI" id="CHEBI:29103"/>
    </ligand>
</feature>
<accession>A0A9D7HM96</accession>
<proteinExistence type="inferred from homology"/>
<comment type="function">
    <text evidence="12">Low-affinity potassium transport system. Interacts with Trk system potassium uptake protein TrkA.</text>
</comment>
<feature type="transmembrane region" description="Helical" evidence="14">
    <location>
        <begin position="328"/>
        <end position="348"/>
    </location>
</feature>
<feature type="transmembrane region" description="Helical" evidence="14">
    <location>
        <begin position="38"/>
        <end position="58"/>
    </location>
</feature>
<keyword evidence="13" id="KW-0479">Metal-binding</keyword>
<reference evidence="15" key="1">
    <citation type="submission" date="2020-10" db="EMBL/GenBank/DDBJ databases">
        <title>Connecting structure to function with the recovery of over 1000 high-quality activated sludge metagenome-assembled genomes encoding full-length rRNA genes using long-read sequencing.</title>
        <authorList>
            <person name="Singleton C.M."/>
            <person name="Petriglieri F."/>
            <person name="Kristensen J.M."/>
            <person name="Kirkegaard R.H."/>
            <person name="Michaelsen T.Y."/>
            <person name="Andersen M.H."/>
            <person name="Karst S.M."/>
            <person name="Dueholm M.S."/>
            <person name="Nielsen P.H."/>
            <person name="Albertsen M."/>
        </authorList>
    </citation>
    <scope>NUCLEOTIDE SEQUENCE</scope>
    <source>
        <strain evidence="15">Bjer_18-Q3-R1-45_BAT3C.347</strain>
    </source>
</reference>
<feature type="transmembrane region" description="Helical" evidence="14">
    <location>
        <begin position="186"/>
        <end position="208"/>
    </location>
</feature>
<dbReference type="GO" id="GO:0005886">
    <property type="term" value="C:plasma membrane"/>
    <property type="evidence" value="ECO:0007669"/>
    <property type="project" value="UniProtKB-SubCell"/>
</dbReference>
<feature type="transmembrane region" description="Helical" evidence="14">
    <location>
        <begin position="274"/>
        <end position="294"/>
    </location>
</feature>
<dbReference type="PANTHER" id="PTHR32024:SF2">
    <property type="entry name" value="TRK SYSTEM POTASSIUM UPTAKE PROTEIN TRKG-RELATED"/>
    <property type="match status" value="1"/>
</dbReference>
<feature type="binding site" evidence="13">
    <location>
        <position position="112"/>
    </location>
    <ligand>
        <name>K(+)</name>
        <dbReference type="ChEBI" id="CHEBI:29103"/>
    </ligand>
</feature>
<dbReference type="PANTHER" id="PTHR32024">
    <property type="entry name" value="TRK SYSTEM POTASSIUM UPTAKE PROTEIN TRKG-RELATED"/>
    <property type="match status" value="1"/>
</dbReference>
<organism evidence="15 16">
    <name type="scientific">Candidatus Methylophosphatis roskildensis</name>
    <dbReference type="NCBI Taxonomy" id="2899263"/>
    <lineage>
        <taxon>Bacteria</taxon>
        <taxon>Pseudomonadati</taxon>
        <taxon>Pseudomonadota</taxon>
        <taxon>Betaproteobacteria</taxon>
        <taxon>Nitrosomonadales</taxon>
        <taxon>Sterolibacteriaceae</taxon>
        <taxon>Candidatus Methylophosphatis</taxon>
    </lineage>
</organism>
<evidence type="ECO:0000256" key="11">
    <source>
        <dbReference type="ARBA" id="ARBA00023136"/>
    </source>
</evidence>
<keyword evidence="3 12" id="KW-0813">Transport</keyword>
<dbReference type="Pfam" id="PF02386">
    <property type="entry name" value="TrkH"/>
    <property type="match status" value="1"/>
</dbReference>
<comment type="similarity">
    <text evidence="2 12">Belongs to the TrkH potassium transport family.</text>
</comment>
<feature type="binding site" evidence="13">
    <location>
        <position position="319"/>
    </location>
    <ligand>
        <name>K(+)</name>
        <dbReference type="ChEBI" id="CHEBI:29103"/>
    </ligand>
</feature>
<evidence type="ECO:0000313" key="15">
    <source>
        <dbReference type="EMBL" id="MBK6973884.1"/>
    </source>
</evidence>
<feature type="binding site" evidence="13">
    <location>
        <position position="220"/>
    </location>
    <ligand>
        <name>K(+)</name>
        <dbReference type="ChEBI" id="CHEBI:29103"/>
    </ligand>
</feature>
<dbReference type="GO" id="GO:0046872">
    <property type="term" value="F:metal ion binding"/>
    <property type="evidence" value="ECO:0007669"/>
    <property type="project" value="UniProtKB-KW"/>
</dbReference>
<keyword evidence="4 12" id="KW-1003">Cell membrane</keyword>
<gene>
    <name evidence="15" type="ORF">IPH26_13430</name>
</gene>
<feature type="transmembrane region" description="Helical" evidence="14">
    <location>
        <begin position="7"/>
        <end position="32"/>
    </location>
</feature>
<dbReference type="GO" id="GO:0015379">
    <property type="term" value="F:potassium:chloride symporter activity"/>
    <property type="evidence" value="ECO:0007669"/>
    <property type="project" value="InterPro"/>
</dbReference>
<dbReference type="AlphaFoldDB" id="A0A9D7HM96"/>
<feature type="transmembrane region" description="Helical" evidence="14">
    <location>
        <begin position="134"/>
        <end position="153"/>
    </location>
</feature>
<evidence type="ECO:0000256" key="2">
    <source>
        <dbReference type="ARBA" id="ARBA00009137"/>
    </source>
</evidence>
<comment type="subcellular location">
    <subcellularLocation>
        <location evidence="1 12">Cell inner membrane</location>
        <topology evidence="1 12">Multi-pass membrane protein</topology>
    </subcellularLocation>
</comment>
<evidence type="ECO:0000256" key="9">
    <source>
        <dbReference type="ARBA" id="ARBA00022989"/>
    </source>
</evidence>